<dbReference type="Gene3D" id="1.20.5.170">
    <property type="match status" value="1"/>
</dbReference>
<keyword evidence="3" id="KW-1185">Reference proteome</keyword>
<dbReference type="CDD" id="cd14688">
    <property type="entry name" value="bZIP_YAP"/>
    <property type="match status" value="1"/>
</dbReference>
<dbReference type="AlphaFoldDB" id="A0A1Y2ATF3"/>
<dbReference type="EMBL" id="MCGO01000129">
    <property type="protein sequence ID" value="ORY25487.1"/>
    <property type="molecule type" value="Genomic_DNA"/>
</dbReference>
<evidence type="ECO:0008006" key="4">
    <source>
        <dbReference type="Google" id="ProtNLM"/>
    </source>
</evidence>
<protein>
    <recommendedName>
        <fullName evidence="4">BZIP domain-containing protein</fullName>
    </recommendedName>
</protein>
<feature type="compositionally biased region" description="Polar residues" evidence="1">
    <location>
        <begin position="1"/>
        <end position="13"/>
    </location>
</feature>
<dbReference type="OrthoDB" id="2593073at2759"/>
<evidence type="ECO:0000256" key="1">
    <source>
        <dbReference type="SAM" id="MobiDB-lite"/>
    </source>
</evidence>
<evidence type="ECO:0000313" key="3">
    <source>
        <dbReference type="Proteomes" id="UP000193642"/>
    </source>
</evidence>
<comment type="caution">
    <text evidence="2">The sequence shown here is derived from an EMBL/GenBank/DDBJ whole genome shotgun (WGS) entry which is preliminary data.</text>
</comment>
<organism evidence="2 3">
    <name type="scientific">Rhizoclosmatium globosum</name>
    <dbReference type="NCBI Taxonomy" id="329046"/>
    <lineage>
        <taxon>Eukaryota</taxon>
        <taxon>Fungi</taxon>
        <taxon>Fungi incertae sedis</taxon>
        <taxon>Chytridiomycota</taxon>
        <taxon>Chytridiomycota incertae sedis</taxon>
        <taxon>Chytridiomycetes</taxon>
        <taxon>Chytridiales</taxon>
        <taxon>Chytriomycetaceae</taxon>
        <taxon>Rhizoclosmatium</taxon>
    </lineage>
</organism>
<feature type="region of interest" description="Disordered" evidence="1">
    <location>
        <begin position="1"/>
        <end position="40"/>
    </location>
</feature>
<dbReference type="Proteomes" id="UP000193642">
    <property type="component" value="Unassembled WGS sequence"/>
</dbReference>
<sequence length="359" mass="41844">MTPKQNHFSANSKEGTKNRDKAANRAEQNRRAQRLYRQRKEARVRELESIIAEMKSAAASTPTPRELELLERIKQLEDENTTLWANQHTYPSYGHHPYLYPYYQNPYWNYYPQSEPGPAYHPLWNSMSVPNPSYHTTDESYPRSNAKTLQFSLLELQSLASQSELVNEFCETLIQVFNQTQTGYQDSSAPANNYICRLWIRMMIQRLQILSRCDDNLDRPAALSLISDYLFGEHCNSMIIVANNLLSTYSATQNQPKLAPADSHIDAKLESEIKLLSSLQNDLGLVQTYFREIKDFLETHKWLNNDIFRLRLLHSLGLQIRILLLCSSQDRITMEFIIDRYRKKLEGRNIPGSTRFEQN</sequence>
<name>A0A1Y2ATF3_9FUNG</name>
<dbReference type="GO" id="GO:0003700">
    <property type="term" value="F:DNA-binding transcription factor activity"/>
    <property type="evidence" value="ECO:0007669"/>
    <property type="project" value="InterPro"/>
</dbReference>
<accession>A0A1Y2ATF3</accession>
<feature type="compositionally biased region" description="Basic and acidic residues" evidence="1">
    <location>
        <begin position="14"/>
        <end position="30"/>
    </location>
</feature>
<dbReference type="SUPFAM" id="SSF57959">
    <property type="entry name" value="Leucine zipper domain"/>
    <property type="match status" value="1"/>
</dbReference>
<proteinExistence type="predicted"/>
<evidence type="ECO:0000313" key="2">
    <source>
        <dbReference type="EMBL" id="ORY25487.1"/>
    </source>
</evidence>
<gene>
    <name evidence="2" type="ORF">BCR33DRAFT_859803</name>
</gene>
<reference evidence="2 3" key="1">
    <citation type="submission" date="2016-07" db="EMBL/GenBank/DDBJ databases">
        <title>Pervasive Adenine N6-methylation of Active Genes in Fungi.</title>
        <authorList>
            <consortium name="DOE Joint Genome Institute"/>
            <person name="Mondo S.J."/>
            <person name="Dannebaum R.O."/>
            <person name="Kuo R.C."/>
            <person name="Labutti K."/>
            <person name="Haridas S."/>
            <person name="Kuo A."/>
            <person name="Salamov A."/>
            <person name="Ahrendt S.R."/>
            <person name="Lipzen A."/>
            <person name="Sullivan W."/>
            <person name="Andreopoulos W.B."/>
            <person name="Clum A."/>
            <person name="Lindquist E."/>
            <person name="Daum C."/>
            <person name="Ramamoorthy G.K."/>
            <person name="Gryganskyi A."/>
            <person name="Culley D."/>
            <person name="Magnuson J.K."/>
            <person name="James T.Y."/>
            <person name="O'Malley M.A."/>
            <person name="Stajich J.E."/>
            <person name="Spatafora J.W."/>
            <person name="Visel A."/>
            <person name="Grigoriev I.V."/>
        </authorList>
    </citation>
    <scope>NUCLEOTIDE SEQUENCE [LARGE SCALE GENOMIC DNA]</scope>
    <source>
        <strain evidence="2 3">JEL800</strain>
    </source>
</reference>
<dbReference type="InterPro" id="IPR046347">
    <property type="entry name" value="bZIP_sf"/>
</dbReference>